<keyword evidence="3" id="KW-1185">Reference proteome</keyword>
<protein>
    <recommendedName>
        <fullName evidence="4">Borealin N-terminal domain-containing protein</fullName>
    </recommendedName>
</protein>
<evidence type="ECO:0000313" key="2">
    <source>
        <dbReference type="EMBL" id="KSA00515.1"/>
    </source>
</evidence>
<comment type="caution">
    <text evidence="2">The sequence shown here is derived from an EMBL/GenBank/DDBJ whole genome shotgun (WGS) entry which is preliminary data.</text>
</comment>
<evidence type="ECO:0000256" key="1">
    <source>
        <dbReference type="SAM" id="MobiDB-lite"/>
    </source>
</evidence>
<reference evidence="2 3" key="1">
    <citation type="submission" date="2015-11" db="EMBL/GenBank/DDBJ databases">
        <title>The genome of Debaryomyces fabryi.</title>
        <authorList>
            <person name="Tafer H."/>
            <person name="Lopandic K."/>
        </authorList>
    </citation>
    <scope>NUCLEOTIDE SEQUENCE [LARGE SCALE GENOMIC DNA]</scope>
    <source>
        <strain evidence="2 3">CBS 789</strain>
    </source>
</reference>
<dbReference type="GeneID" id="26840755"/>
<dbReference type="EMBL" id="LMYN01000085">
    <property type="protein sequence ID" value="KSA00515.1"/>
    <property type="molecule type" value="Genomic_DNA"/>
</dbReference>
<sequence length="112" mass="12979">MPYTKAEKEKLIQHIKNHTEKRLQVMNSESDRIAEICESKVLRRLNSVSVTLWNIRLKDVLEVERHHKPTIKGLLKDVRQLQENSSSNNSTNISYSTRISNRTALNGKITKP</sequence>
<dbReference type="AlphaFoldDB" id="A0A0V1PWF0"/>
<feature type="region of interest" description="Disordered" evidence="1">
    <location>
        <begin position="82"/>
        <end position="112"/>
    </location>
</feature>
<dbReference type="Proteomes" id="UP000054251">
    <property type="component" value="Unassembled WGS sequence"/>
</dbReference>
<dbReference type="RefSeq" id="XP_015466617.1">
    <property type="nucleotide sequence ID" value="XM_015612575.1"/>
</dbReference>
<dbReference type="OrthoDB" id="4010849at2759"/>
<feature type="compositionally biased region" description="Low complexity" evidence="1">
    <location>
        <begin position="84"/>
        <end position="101"/>
    </location>
</feature>
<proteinExistence type="predicted"/>
<accession>A0A0V1PWF0</accession>
<evidence type="ECO:0000313" key="3">
    <source>
        <dbReference type="Proteomes" id="UP000054251"/>
    </source>
</evidence>
<name>A0A0V1PWF0_9ASCO</name>
<organism evidence="2 3">
    <name type="scientific">Debaryomyces fabryi</name>
    <dbReference type="NCBI Taxonomy" id="58627"/>
    <lineage>
        <taxon>Eukaryota</taxon>
        <taxon>Fungi</taxon>
        <taxon>Dikarya</taxon>
        <taxon>Ascomycota</taxon>
        <taxon>Saccharomycotina</taxon>
        <taxon>Pichiomycetes</taxon>
        <taxon>Debaryomycetaceae</taxon>
        <taxon>Debaryomyces</taxon>
    </lineage>
</organism>
<evidence type="ECO:0008006" key="4">
    <source>
        <dbReference type="Google" id="ProtNLM"/>
    </source>
</evidence>
<gene>
    <name evidence="2" type="ORF">AC631_03746</name>
</gene>